<dbReference type="InterPro" id="IPR013780">
    <property type="entry name" value="Glyco_hydro_b"/>
</dbReference>
<dbReference type="InterPro" id="IPR048395">
    <property type="entry name" value="Glyco_hydro_31_C"/>
</dbReference>
<comment type="similarity">
    <text evidence="1 2">Belongs to the glycosyl hydrolase 31 family.</text>
</comment>
<sequence>MEGEVLVREQLRSAGRPVADSRNVLQGADYRITVLADGLVRLEYSASGEFEDRASQAVVDRAFPPAEFQVVETDDRLTVHTARLQLVYDKRPFSTEGLSVQAKGGYRSDESVWRYGLPTSNLGGTARTLDEADGPVPLEPGLLSREGVTYYDDSHTVLLTDDGWIAPRRPDTVDLYVFAYGRDYRAALRAFYRLTGPQPLLPRFALGNWWSRYHPYSADEYLGLMDRFAAEGIPLSVAVLDMDWHLVDIDPRYGSGWTGYTWNRDLFPDPPAFLAALHERGLATTLNVHPAEGVHAHEEHYAAIARRMGVDPDSELPVDFDPADPAFLEAYLEELHHPREAEGVDFWWVDWQQGGVTRIPGLDPLWLLNHFHFLDSGRNGKRPLTFSRYAGVGSHRYPIGFSGDTVITWESLDFQPYFTATASNVGYGWWSHDVGGHFFGYKDDELTVRWTQLGVFSPITRLHSSDSPFNTREPWRFGERAQRIMTRFLALRHRLVPYLHTMNRRAHLDGEPLVQPMYYDHPDDLDAYRVRNQYRFGDRLLVAPITTPADRATGLGAVRAWLPPGRWTDVFTGLTYRGGTTIQLHRDLDTIPVLAPAGAILPLVADGEAGFGTANPEALELRVYAGPDGEFTLAEEHDDERWAFTHIVRTGDELRIHPADGDLGSVPATRRYDVVLCGFAGVTAVEVDGAAHPAVPGPVAGSVAVRLPSVAATEGAVLRLVGDTTPADNRDVPERLFALLDAAQIELTTKERVHRAVTTHDPARAVPALAALDLPRPLFTAVVELLLADAG</sequence>
<dbReference type="EMBL" id="JAVREJ010000004">
    <property type="protein sequence ID" value="MDT0349609.1"/>
    <property type="molecule type" value="Genomic_DNA"/>
</dbReference>
<gene>
    <name evidence="5" type="ORF">RM445_08750</name>
</gene>
<keyword evidence="2" id="KW-0326">Glycosidase</keyword>
<dbReference type="GO" id="GO:0016787">
    <property type="term" value="F:hydrolase activity"/>
    <property type="evidence" value="ECO:0007669"/>
    <property type="project" value="UniProtKB-KW"/>
</dbReference>
<dbReference type="CDD" id="cd06595">
    <property type="entry name" value="GH31_u1"/>
    <property type="match status" value="1"/>
</dbReference>
<reference evidence="6" key="1">
    <citation type="submission" date="2023-07" db="EMBL/GenBank/DDBJ databases">
        <title>30 novel species of actinomycetes from the DSMZ collection.</title>
        <authorList>
            <person name="Nouioui I."/>
        </authorList>
    </citation>
    <scope>NUCLEOTIDE SEQUENCE [LARGE SCALE GENOMIC DNA]</scope>
    <source>
        <strain evidence="6">DSM 45834</strain>
    </source>
</reference>
<accession>A0ABU2N6U9</accession>
<evidence type="ECO:0000259" key="3">
    <source>
        <dbReference type="Pfam" id="PF01055"/>
    </source>
</evidence>
<dbReference type="InterPro" id="IPR017853">
    <property type="entry name" value="GH"/>
</dbReference>
<dbReference type="Proteomes" id="UP001183202">
    <property type="component" value="Unassembled WGS sequence"/>
</dbReference>
<feature type="domain" description="Glycoside hydrolase family 31 TIM barrel" evidence="3">
    <location>
        <begin position="199"/>
        <end position="502"/>
    </location>
</feature>
<dbReference type="Gene3D" id="2.60.40.1180">
    <property type="entry name" value="Golgi alpha-mannosidase II"/>
    <property type="match status" value="2"/>
</dbReference>
<dbReference type="Gene3D" id="3.20.20.80">
    <property type="entry name" value="Glycosidases"/>
    <property type="match status" value="1"/>
</dbReference>
<keyword evidence="2 5" id="KW-0378">Hydrolase</keyword>
<dbReference type="SUPFAM" id="SSF51445">
    <property type="entry name" value="(Trans)glycosidases"/>
    <property type="match status" value="1"/>
</dbReference>
<organism evidence="5 6">
    <name type="scientific">Pseudonocardia charpentierae</name>
    <dbReference type="NCBI Taxonomy" id="3075545"/>
    <lineage>
        <taxon>Bacteria</taxon>
        <taxon>Bacillati</taxon>
        <taxon>Actinomycetota</taxon>
        <taxon>Actinomycetes</taxon>
        <taxon>Pseudonocardiales</taxon>
        <taxon>Pseudonocardiaceae</taxon>
        <taxon>Pseudonocardia</taxon>
    </lineage>
</organism>
<comment type="caution">
    <text evidence="5">The sequence shown here is derived from an EMBL/GenBank/DDBJ whole genome shotgun (WGS) entry which is preliminary data.</text>
</comment>
<dbReference type="PANTHER" id="PTHR22762:SF89">
    <property type="entry name" value="ALPHA-XYLOSIDASE"/>
    <property type="match status" value="1"/>
</dbReference>
<dbReference type="InterPro" id="IPR011013">
    <property type="entry name" value="Gal_mutarotase_sf_dom"/>
</dbReference>
<evidence type="ECO:0000259" key="4">
    <source>
        <dbReference type="Pfam" id="PF21365"/>
    </source>
</evidence>
<evidence type="ECO:0000256" key="2">
    <source>
        <dbReference type="RuleBase" id="RU361185"/>
    </source>
</evidence>
<evidence type="ECO:0000313" key="5">
    <source>
        <dbReference type="EMBL" id="MDT0349609.1"/>
    </source>
</evidence>
<dbReference type="SUPFAM" id="SSF74650">
    <property type="entry name" value="Galactose mutarotase-like"/>
    <property type="match status" value="1"/>
</dbReference>
<evidence type="ECO:0000256" key="1">
    <source>
        <dbReference type="ARBA" id="ARBA00007806"/>
    </source>
</evidence>
<dbReference type="SUPFAM" id="SSF51011">
    <property type="entry name" value="Glycosyl hydrolase domain"/>
    <property type="match status" value="1"/>
</dbReference>
<evidence type="ECO:0000313" key="6">
    <source>
        <dbReference type="Proteomes" id="UP001183202"/>
    </source>
</evidence>
<protein>
    <submittedName>
        <fullName evidence="5">Glycoside hydrolase family 31 protein</fullName>
    </submittedName>
</protein>
<dbReference type="Pfam" id="PF21365">
    <property type="entry name" value="Glyco_hydro_31_3rd"/>
    <property type="match status" value="1"/>
</dbReference>
<dbReference type="Pfam" id="PF01055">
    <property type="entry name" value="Glyco_hydro_31_2nd"/>
    <property type="match status" value="1"/>
</dbReference>
<dbReference type="InterPro" id="IPR000322">
    <property type="entry name" value="Glyco_hydro_31_TIM"/>
</dbReference>
<proteinExistence type="inferred from homology"/>
<dbReference type="PANTHER" id="PTHR22762">
    <property type="entry name" value="ALPHA-GLUCOSIDASE"/>
    <property type="match status" value="1"/>
</dbReference>
<dbReference type="Gene3D" id="2.60.40.1760">
    <property type="entry name" value="glycosyl hydrolase (family 31)"/>
    <property type="match status" value="1"/>
</dbReference>
<feature type="domain" description="Glycosyl hydrolase family 31 C-terminal" evidence="4">
    <location>
        <begin position="510"/>
        <end position="601"/>
    </location>
</feature>
<dbReference type="RefSeq" id="WP_311555627.1">
    <property type="nucleotide sequence ID" value="NZ_JAVREJ010000004.1"/>
</dbReference>
<name>A0ABU2N6U9_9PSEU</name>
<keyword evidence="6" id="KW-1185">Reference proteome</keyword>